<dbReference type="InterPro" id="IPR040079">
    <property type="entry name" value="Glutathione_S-Trfase"/>
</dbReference>
<dbReference type="PANTHER" id="PTHR42673:SF4">
    <property type="entry name" value="MALEYLACETOACETATE ISOMERASE"/>
    <property type="match status" value="1"/>
</dbReference>
<evidence type="ECO:0000259" key="1">
    <source>
        <dbReference type="PROSITE" id="PS50404"/>
    </source>
</evidence>
<dbReference type="AlphaFoldDB" id="A0A1A8T2W9"/>
<dbReference type="GO" id="GO:0016034">
    <property type="term" value="F:maleylacetoacetate isomerase activity"/>
    <property type="evidence" value="ECO:0007669"/>
    <property type="project" value="TreeGrafter"/>
</dbReference>
<evidence type="ECO:0000313" key="2">
    <source>
        <dbReference type="EMBL" id="SBS25692.1"/>
    </source>
</evidence>
<dbReference type="Pfam" id="PF13409">
    <property type="entry name" value="GST_N_2"/>
    <property type="match status" value="1"/>
</dbReference>
<gene>
    <name evidence="2" type="primary">yfcF</name>
    <name evidence="2" type="ORF">MSP8886_00356</name>
</gene>
<dbReference type="InterPro" id="IPR036282">
    <property type="entry name" value="Glutathione-S-Trfase_C_sf"/>
</dbReference>
<organism evidence="2 3">
    <name type="scientific">Marinomonas spartinae</name>
    <dbReference type="NCBI Taxonomy" id="1792290"/>
    <lineage>
        <taxon>Bacteria</taxon>
        <taxon>Pseudomonadati</taxon>
        <taxon>Pseudomonadota</taxon>
        <taxon>Gammaproteobacteria</taxon>
        <taxon>Oceanospirillales</taxon>
        <taxon>Oceanospirillaceae</taxon>
        <taxon>Marinomonas</taxon>
    </lineage>
</organism>
<dbReference type="GO" id="GO:0006559">
    <property type="term" value="P:L-phenylalanine catabolic process"/>
    <property type="evidence" value="ECO:0007669"/>
    <property type="project" value="TreeGrafter"/>
</dbReference>
<reference evidence="2 3" key="1">
    <citation type="submission" date="2016-06" db="EMBL/GenBank/DDBJ databases">
        <authorList>
            <person name="Kjaerup R.B."/>
            <person name="Dalgaard T.S."/>
            <person name="Juul-Madsen H.R."/>
        </authorList>
    </citation>
    <scope>NUCLEOTIDE SEQUENCE [LARGE SCALE GENOMIC DNA]</scope>
    <source>
        <strain evidence="2 3">CECT 8886</strain>
    </source>
</reference>
<name>A0A1A8T2W9_9GAMM</name>
<dbReference type="SFLD" id="SFLDS00019">
    <property type="entry name" value="Glutathione_Transferase_(cytos"/>
    <property type="match status" value="1"/>
</dbReference>
<dbReference type="OrthoDB" id="9799538at2"/>
<dbReference type="Gene3D" id="3.40.30.10">
    <property type="entry name" value="Glutaredoxin"/>
    <property type="match status" value="1"/>
</dbReference>
<dbReference type="Pfam" id="PF13410">
    <property type="entry name" value="GST_C_2"/>
    <property type="match status" value="1"/>
</dbReference>
<dbReference type="SFLD" id="SFLDG00358">
    <property type="entry name" value="Main_(cytGST)"/>
    <property type="match status" value="1"/>
</dbReference>
<dbReference type="PROSITE" id="PS50404">
    <property type="entry name" value="GST_NTER"/>
    <property type="match status" value="1"/>
</dbReference>
<dbReference type="EC" id="2.5.1.18" evidence="2"/>
<dbReference type="SUPFAM" id="SSF52833">
    <property type="entry name" value="Thioredoxin-like"/>
    <property type="match status" value="1"/>
</dbReference>
<dbReference type="InterPro" id="IPR036249">
    <property type="entry name" value="Thioredoxin-like_sf"/>
</dbReference>
<dbReference type="Gene3D" id="1.20.1050.10">
    <property type="match status" value="1"/>
</dbReference>
<dbReference type="Proteomes" id="UP000092544">
    <property type="component" value="Unassembled WGS sequence"/>
</dbReference>
<dbReference type="CDD" id="cd03194">
    <property type="entry name" value="GST_C_3"/>
    <property type="match status" value="1"/>
</dbReference>
<proteinExistence type="predicted"/>
<dbReference type="CDD" id="cd03043">
    <property type="entry name" value="GST_N_1"/>
    <property type="match status" value="1"/>
</dbReference>
<keyword evidence="3" id="KW-1185">Reference proteome</keyword>
<protein>
    <submittedName>
        <fullName evidence="2">Glutathione S-transferase YfcF</fullName>
        <ecNumber evidence="2">2.5.1.18</ecNumber>
    </submittedName>
</protein>
<dbReference type="EMBL" id="FLOB01000001">
    <property type="protein sequence ID" value="SBS25692.1"/>
    <property type="molecule type" value="Genomic_DNA"/>
</dbReference>
<dbReference type="GO" id="GO:0004364">
    <property type="term" value="F:glutathione transferase activity"/>
    <property type="evidence" value="ECO:0007669"/>
    <property type="project" value="UniProtKB-EC"/>
</dbReference>
<evidence type="ECO:0000313" key="3">
    <source>
        <dbReference type="Proteomes" id="UP000092544"/>
    </source>
</evidence>
<dbReference type="PANTHER" id="PTHR42673">
    <property type="entry name" value="MALEYLACETOACETATE ISOMERASE"/>
    <property type="match status" value="1"/>
</dbReference>
<accession>A0A1A8T2W9</accession>
<dbReference type="InterPro" id="IPR004045">
    <property type="entry name" value="Glutathione_S-Trfase_N"/>
</dbReference>
<sequence length="217" mass="24837">MKLIIANKNYSSWSLRGWMALKAFNIPFEEIKLSLSTEAFYKELAQYTPIGKVPVLLDDDLSIWDSLAICEYINETYLDGKGWPTDKHLRARARSIVADMHSGFFGIRNEMPMNCRAKRRVELSDQAKKEVDTLDRVWTELRQHNTPNGPYLFGEFSLADAFFAPVIFRFKTYGIELSDAARDYQQTMLAHPAMKSWLEDSVIETDIVEAGEAGEPV</sequence>
<keyword evidence="2" id="KW-0808">Transferase</keyword>
<dbReference type="RefSeq" id="WP_067012091.1">
    <property type="nucleotide sequence ID" value="NZ_FLOB01000001.1"/>
</dbReference>
<dbReference type="STRING" id="1792290.MSP8886_00356"/>
<dbReference type="GO" id="GO:0006749">
    <property type="term" value="P:glutathione metabolic process"/>
    <property type="evidence" value="ECO:0007669"/>
    <property type="project" value="TreeGrafter"/>
</dbReference>
<feature type="domain" description="GST N-terminal" evidence="1">
    <location>
        <begin position="1"/>
        <end position="81"/>
    </location>
</feature>
<dbReference type="SUPFAM" id="SSF47616">
    <property type="entry name" value="GST C-terminal domain-like"/>
    <property type="match status" value="1"/>
</dbReference>